<reference evidence="5 6" key="1">
    <citation type="journal article" date="2014" name="Nature">
        <title>An environmental bacterial taxon with a large and distinct metabolic repertoire.</title>
        <authorList>
            <person name="Wilson M.C."/>
            <person name="Mori T."/>
            <person name="Ruckert C."/>
            <person name="Uria A.R."/>
            <person name="Helf M.J."/>
            <person name="Takada K."/>
            <person name="Gernert C."/>
            <person name="Steffens U.A."/>
            <person name="Heycke N."/>
            <person name="Schmitt S."/>
            <person name="Rinke C."/>
            <person name="Helfrich E.J."/>
            <person name="Brachmann A.O."/>
            <person name="Gurgui C."/>
            <person name="Wakimoto T."/>
            <person name="Kracht M."/>
            <person name="Crusemann M."/>
            <person name="Hentschel U."/>
            <person name="Abe I."/>
            <person name="Matsunaga S."/>
            <person name="Kalinowski J."/>
            <person name="Takeyama H."/>
            <person name="Piel J."/>
        </authorList>
    </citation>
    <scope>NUCLEOTIDE SEQUENCE [LARGE SCALE GENOMIC DNA]</scope>
    <source>
        <strain evidence="6">TSY2</strain>
    </source>
</reference>
<dbReference type="InterPro" id="IPR052511">
    <property type="entry name" value="ATP-dep_Helicase"/>
</dbReference>
<evidence type="ECO:0000313" key="5">
    <source>
        <dbReference type="EMBL" id="ETX08547.1"/>
    </source>
</evidence>
<accession>W4MFV5</accession>
<dbReference type="CDD" id="cd18808">
    <property type="entry name" value="SF1_C_Upf1"/>
    <property type="match status" value="1"/>
</dbReference>
<dbReference type="InterPro" id="IPR001650">
    <property type="entry name" value="Helicase_C-like"/>
</dbReference>
<gene>
    <name evidence="5" type="ORF">ETSY2_04755</name>
</gene>
<dbReference type="SMART" id="SM00490">
    <property type="entry name" value="HELICc"/>
    <property type="match status" value="1"/>
</dbReference>
<feature type="domain" description="Helicase ATP-binding" evidence="3">
    <location>
        <begin position="31"/>
        <end position="205"/>
    </location>
</feature>
<protein>
    <recommendedName>
        <fullName evidence="7">DEAD/DEAH box helicase</fullName>
    </recommendedName>
</protein>
<dbReference type="EMBL" id="AZHX01000190">
    <property type="protein sequence ID" value="ETX08547.1"/>
    <property type="molecule type" value="Genomic_DNA"/>
</dbReference>
<dbReference type="Pfam" id="PF00271">
    <property type="entry name" value="Helicase_C"/>
    <property type="match status" value="1"/>
</dbReference>
<dbReference type="PROSITE" id="PS51192">
    <property type="entry name" value="HELICASE_ATP_BIND_1"/>
    <property type="match status" value="1"/>
</dbReference>
<evidence type="ECO:0000259" key="3">
    <source>
        <dbReference type="PROSITE" id="PS51192"/>
    </source>
</evidence>
<dbReference type="Proteomes" id="UP000019140">
    <property type="component" value="Unassembled WGS sequence"/>
</dbReference>
<dbReference type="CDD" id="cd17934">
    <property type="entry name" value="DEXXQc_Upf1-like"/>
    <property type="match status" value="1"/>
</dbReference>
<dbReference type="SUPFAM" id="SSF52540">
    <property type="entry name" value="P-loop containing nucleoside triphosphate hydrolases"/>
    <property type="match status" value="2"/>
</dbReference>
<dbReference type="InterPro" id="IPR011545">
    <property type="entry name" value="DEAD/DEAH_box_helicase_dom"/>
</dbReference>
<dbReference type="SMART" id="SM00487">
    <property type="entry name" value="DEXDc"/>
    <property type="match status" value="1"/>
</dbReference>
<dbReference type="InterPro" id="IPR047187">
    <property type="entry name" value="SF1_C_Upf1"/>
</dbReference>
<dbReference type="Pfam" id="PF00270">
    <property type="entry name" value="DEAD"/>
    <property type="match status" value="1"/>
</dbReference>
<organism evidence="5 6">
    <name type="scientific">Candidatus Entotheonella gemina</name>
    <dbReference type="NCBI Taxonomy" id="1429439"/>
    <lineage>
        <taxon>Bacteria</taxon>
        <taxon>Pseudomonadati</taxon>
        <taxon>Nitrospinota/Tectimicrobiota group</taxon>
        <taxon>Candidatus Tectimicrobiota</taxon>
        <taxon>Candidatus Entotheonellia</taxon>
        <taxon>Candidatus Entotheonellales</taxon>
        <taxon>Candidatus Entotheonellaceae</taxon>
        <taxon>Candidatus Entotheonella</taxon>
    </lineage>
</organism>
<evidence type="ECO:0000259" key="4">
    <source>
        <dbReference type="PROSITE" id="PS51194"/>
    </source>
</evidence>
<evidence type="ECO:0000313" key="6">
    <source>
        <dbReference type="Proteomes" id="UP000019140"/>
    </source>
</evidence>
<dbReference type="GO" id="GO:0003677">
    <property type="term" value="F:DNA binding"/>
    <property type="evidence" value="ECO:0007669"/>
    <property type="project" value="TreeGrafter"/>
</dbReference>
<dbReference type="PROSITE" id="PS51194">
    <property type="entry name" value="HELICASE_CTER"/>
    <property type="match status" value="1"/>
</dbReference>
<sequence length="1929" mass="216323">MTSSPLFQLPNTYRAFYGAFSTLQPFQIEVINPILHGCDVILQAATGSGKTEAILAPCLERVIRASEPETILYVVPTRALVHDLRRRLEPVLHDRLGLQLGIRTGDVKRLPSGRADLLLTTPESLDVMLGSSNREVRAFLRAVTTIVVDEVHQLVDGYRGRHLAYLMQHLERLNHRRLQKITLSATLSGPDAIRESLGLQPDAIWLSNPVQRRIRPHLIHLKREPGELVAFLDDLAMRFNARKILLFANSRSRCDQLFSWLSQQGYFRQSVFLHYSNLKLQQRQEVERQFQRRREALCIATSTLELGIDVGDVDSVILYEPPESVTTFLQRLGRAGRQSQTTTFWGICRSERAGLQLLQFLALYNLAQHGEVEAVHPAELPSVLVQQMLSTLYAHREVSLGMLQKQFPAEAKTVAKLAPALEGNHWLRRQKTHGRQPRWRGGWRYVEALKANRIWSNFPETETPYVLQIEDQAVADLPPVIVRQLDPGDHVDLAGRCIRILDISDGERKVVRAELAETSDTKPLYWVGTGPPVSWEVAQAMRPLLQPGYEPVAALAQGLFTRTRTLLQEQQLAAGRRVILHNGIELSRTPLGFYRYTTYLGTVGNVILQRTIASYYGERIDDFVCTSDAIAVACSDLIDWQPLPLPLHREALRHWIANHLKAIQALFAFNAFARALPRDLLIEEAADWLWDERLAEVFSIYRQQSSEIAEGDPRHLEWDGPQETIDVEPLAEFNQPDPLEPSILAQEKARLGISANAQPTLPAVPVIHQQPRALTGTMVGSYIQHQQCDRLLSFDLLPYAEQPPKRALVDSALGAARAGEGQAFEAWVLAWLEQRGERLYNIGEQDEAGRRLTLKARQAQGLTYLTEAIQTADHRTPGGSQTLCMLAQAVFMVPASDGEAMPVDGVGIPDLIEVALEDEAVVLTIADIKDSATPRYSQKWQVAFYAALIQAWLPHHTFALPVRVAAYGVLWTRPEAGDTAPSRHEFDLAPYLDVFPLFARHVTKVLNTPVAEATWQLQSHCATCDYVDTCYRQALSVDDVMLTPHLTAGALLKLQDRDLGSLDVAAEWAHGDAQHDEAPLTGEQAAQLRTKIRALIENRAGLLTSATSLYPARIDTVIYLHILRNPHSGRPRAWALYPWPEAGEPDAITCRIAATEADITACHEAFCQQLLQWRHAHIVTFGPGSLSLLSEETATACELVTWLDDIRQAEPPRHTDLRQLLRQHVALPIPLQYTLSAVARVWQLTPEPTSSGDLLSDDGRELEVVFMDDPLREDQVDALRAYLETHIKWQQQVWQICTRHLRSDWTPGVQVSDANAVPGWQADCVNFLQLQQHRRERDIFAVQQLPLPERVARYRALGPLEFQEITLDAEGRFLAHFLLPPDDTPSRFRPGDFLRLNPVGSPDLQGGSGVILTQFDPHARRLAVTSRQGRLALSQRMRYVLDEDLEDWTTPRVLHAVREGTTPGKHPHLMALLEGRLPLPQPHRAAWRWVQQWLPHAGLNARQSEALCLPFHSRLALIEGPPGTGKTHLLAWMLIALILEAAQAGRPMRLAVSALTHQAIDNVLRKVNQLLHSRPDLNFPARCLKWGQPPAGEGREAETLTYVDQAEEVLPAPYLILGATGFGLYQLFESRTGAFPAFFDWVIFDEASQVVLPQALLSLIYGKGQYIFCGDVNQLPPVIRGRQTAEGEASPERSILAHLLDTYPADAHVRLNETFRLNRELCALPSRLWYDGDLQPATGNADTRLVRPVPPNPDRIDAILAPEHPVTLVLADHTTDEQLSAVEVEIIAALAERLLLDDGFEAEHLAILAPHRAQNNAIARRLRQRLAPGAELPIIDTVERLQGAERDVILFSLTTSAPDHLESPFLNNPNRFNVAITRARHKLVVVGSRAFFTRVPRTEAGLLAHRCFTAYYHLCREGQALFEFDVLGS</sequence>
<dbReference type="HOGENOM" id="CLU_235223_0_0_7"/>
<dbReference type="PANTHER" id="PTHR47962:SF5">
    <property type="entry name" value="ATP-DEPENDENT HELICASE LHR-RELATED"/>
    <property type="match status" value="1"/>
</dbReference>
<dbReference type="Gene3D" id="3.40.50.300">
    <property type="entry name" value="P-loop containing nucleotide triphosphate hydrolases"/>
    <property type="match status" value="4"/>
</dbReference>
<keyword evidence="6" id="KW-1185">Reference proteome</keyword>
<dbReference type="InterPro" id="IPR014001">
    <property type="entry name" value="Helicase_ATP-bd"/>
</dbReference>
<feature type="domain" description="Helicase C-terminal" evidence="4">
    <location>
        <begin position="231"/>
        <end position="381"/>
    </location>
</feature>
<dbReference type="Pfam" id="PF13245">
    <property type="entry name" value="AAA_19"/>
    <property type="match status" value="1"/>
</dbReference>
<evidence type="ECO:0008006" key="7">
    <source>
        <dbReference type="Google" id="ProtNLM"/>
    </source>
</evidence>
<dbReference type="PANTHER" id="PTHR47962">
    <property type="entry name" value="ATP-DEPENDENT HELICASE LHR-RELATED-RELATED"/>
    <property type="match status" value="1"/>
</dbReference>
<keyword evidence="1" id="KW-0547">Nucleotide-binding</keyword>
<evidence type="ECO:0000256" key="1">
    <source>
        <dbReference type="ARBA" id="ARBA00022741"/>
    </source>
</evidence>
<dbReference type="GO" id="GO:0016887">
    <property type="term" value="F:ATP hydrolysis activity"/>
    <property type="evidence" value="ECO:0007669"/>
    <property type="project" value="TreeGrafter"/>
</dbReference>
<comment type="caution">
    <text evidence="5">The sequence shown here is derived from an EMBL/GenBank/DDBJ whole genome shotgun (WGS) entry which is preliminary data.</text>
</comment>
<name>W4MFV5_9BACT</name>
<dbReference type="InterPro" id="IPR027417">
    <property type="entry name" value="P-loop_NTPase"/>
</dbReference>
<keyword evidence="2" id="KW-0067">ATP-binding</keyword>
<dbReference type="GO" id="GO:0005524">
    <property type="term" value="F:ATP binding"/>
    <property type="evidence" value="ECO:0007669"/>
    <property type="project" value="UniProtKB-KW"/>
</dbReference>
<dbReference type="InterPro" id="IPR041679">
    <property type="entry name" value="DNA2/NAM7-like_C"/>
</dbReference>
<evidence type="ECO:0000256" key="2">
    <source>
        <dbReference type="ARBA" id="ARBA00022840"/>
    </source>
</evidence>
<proteinExistence type="predicted"/>
<dbReference type="Pfam" id="PF13087">
    <property type="entry name" value="AAA_12"/>
    <property type="match status" value="1"/>
</dbReference>